<dbReference type="RefSeq" id="WP_121794914.1">
    <property type="nucleotide sequence ID" value="NZ_RDBF01000010.1"/>
</dbReference>
<sequence length="185" mass="19953">MTNVTAGTWKLDPTHTEIGFQVRHIMSKVRGKFDSFDGTIVTGSNATDSSVEVSVDLSSINTGTADRDAHLRSADFFDVETHPSMTFTSTGIRQESDDEFVVTGDLTIRGVTKPIELEAEFLGEGGDPWGGTRVGVEAKGEISRKEFGIDFNIPLEGDKVMIGDKIKLQIVAEAVLQTEDASANA</sequence>
<dbReference type="PANTHER" id="PTHR34406">
    <property type="entry name" value="PROTEIN YCEI"/>
    <property type="match status" value="1"/>
</dbReference>
<dbReference type="Pfam" id="PF04264">
    <property type="entry name" value="YceI"/>
    <property type="match status" value="1"/>
</dbReference>
<reference evidence="3 4" key="1">
    <citation type="submission" date="2018-10" db="EMBL/GenBank/DDBJ databases">
        <title>Aeromicrobium sp. 9W16Y-2 whole genome shotgun sequence.</title>
        <authorList>
            <person name="Li F."/>
        </authorList>
    </citation>
    <scope>NUCLEOTIDE SEQUENCE [LARGE SCALE GENOMIC DNA]</scope>
    <source>
        <strain evidence="3 4">9W16Y-2</strain>
    </source>
</reference>
<dbReference type="InterPro" id="IPR007372">
    <property type="entry name" value="Lipid/polyisoprenoid-bd_YceI"/>
</dbReference>
<evidence type="ECO:0000313" key="4">
    <source>
        <dbReference type="Proteomes" id="UP000282515"/>
    </source>
</evidence>
<dbReference type="Gene3D" id="2.40.128.110">
    <property type="entry name" value="Lipid/polyisoprenoid-binding, YceI-like"/>
    <property type="match status" value="1"/>
</dbReference>
<dbReference type="Proteomes" id="UP000282515">
    <property type="component" value="Unassembled WGS sequence"/>
</dbReference>
<dbReference type="InterPro" id="IPR036761">
    <property type="entry name" value="TTHA0802/YceI-like_sf"/>
</dbReference>
<protein>
    <submittedName>
        <fullName evidence="3">Polyisoprenoid-binding protein</fullName>
    </submittedName>
</protein>
<dbReference type="OrthoDB" id="9811006at2"/>
<keyword evidence="4" id="KW-1185">Reference proteome</keyword>
<dbReference type="AlphaFoldDB" id="A0A3L8PIF1"/>
<dbReference type="EMBL" id="RDBF01000010">
    <property type="protein sequence ID" value="RLV55136.1"/>
    <property type="molecule type" value="Genomic_DNA"/>
</dbReference>
<comment type="caution">
    <text evidence="3">The sequence shown here is derived from an EMBL/GenBank/DDBJ whole genome shotgun (WGS) entry which is preliminary data.</text>
</comment>
<feature type="domain" description="Lipid/polyisoprenoid-binding YceI-like" evidence="2">
    <location>
        <begin position="8"/>
        <end position="175"/>
    </location>
</feature>
<gene>
    <name evidence="3" type="ORF">D9V41_12490</name>
</gene>
<dbReference type="PANTHER" id="PTHR34406:SF1">
    <property type="entry name" value="PROTEIN YCEI"/>
    <property type="match status" value="1"/>
</dbReference>
<organism evidence="3 4">
    <name type="scientific">Aeromicrobium phragmitis</name>
    <dbReference type="NCBI Taxonomy" id="2478914"/>
    <lineage>
        <taxon>Bacteria</taxon>
        <taxon>Bacillati</taxon>
        <taxon>Actinomycetota</taxon>
        <taxon>Actinomycetes</taxon>
        <taxon>Propionibacteriales</taxon>
        <taxon>Nocardioidaceae</taxon>
        <taxon>Aeromicrobium</taxon>
    </lineage>
</organism>
<proteinExistence type="inferred from homology"/>
<dbReference type="SMART" id="SM00867">
    <property type="entry name" value="YceI"/>
    <property type="match status" value="1"/>
</dbReference>
<name>A0A3L8PIF1_9ACTN</name>
<accession>A0A3L8PIF1</accession>
<comment type="similarity">
    <text evidence="1">Belongs to the UPF0312 family.</text>
</comment>
<evidence type="ECO:0000313" key="3">
    <source>
        <dbReference type="EMBL" id="RLV55136.1"/>
    </source>
</evidence>
<dbReference type="SUPFAM" id="SSF101874">
    <property type="entry name" value="YceI-like"/>
    <property type="match status" value="1"/>
</dbReference>
<evidence type="ECO:0000259" key="2">
    <source>
        <dbReference type="SMART" id="SM00867"/>
    </source>
</evidence>
<evidence type="ECO:0000256" key="1">
    <source>
        <dbReference type="ARBA" id="ARBA00008812"/>
    </source>
</evidence>